<evidence type="ECO:0000313" key="1">
    <source>
        <dbReference type="EMBL" id="QJI03163.1"/>
    </source>
</evidence>
<dbReference type="AlphaFoldDB" id="A0A6M3XZ80"/>
<name>A0A6M3XZ80_9ZZZZ</name>
<dbReference type="EMBL" id="MT145064">
    <property type="protein sequence ID" value="QJI03163.1"/>
    <property type="molecule type" value="Genomic_DNA"/>
</dbReference>
<organism evidence="1">
    <name type="scientific">viral metagenome</name>
    <dbReference type="NCBI Taxonomy" id="1070528"/>
    <lineage>
        <taxon>unclassified sequences</taxon>
        <taxon>metagenomes</taxon>
        <taxon>organismal metagenomes</taxon>
    </lineage>
</organism>
<protein>
    <submittedName>
        <fullName evidence="1">Uncharacterized protein</fullName>
    </submittedName>
</protein>
<proteinExistence type="predicted"/>
<reference evidence="1" key="1">
    <citation type="submission" date="2020-03" db="EMBL/GenBank/DDBJ databases">
        <title>The deep terrestrial virosphere.</title>
        <authorList>
            <person name="Holmfeldt K."/>
            <person name="Nilsson E."/>
            <person name="Simone D."/>
            <person name="Lopez-Fernandez M."/>
            <person name="Wu X."/>
            <person name="de Brujin I."/>
            <person name="Lundin D."/>
            <person name="Andersson A."/>
            <person name="Bertilsson S."/>
            <person name="Dopson M."/>
        </authorList>
    </citation>
    <scope>NUCLEOTIDE SEQUENCE</scope>
    <source>
        <strain evidence="1">TM448B04160</strain>
    </source>
</reference>
<sequence>MKVIKVIDYVDGDRHYSEADIIEVKDYIVADISEKDEDGNVLYGERVWFTFDKIPFKLTEVDIALLYAEPEEEIIEEAEVIDG</sequence>
<gene>
    <name evidence="1" type="ORF">TM448B04160_0002</name>
</gene>
<accession>A0A6M3XZ80</accession>